<gene>
    <name evidence="5" type="ORF">CC117_16280</name>
</gene>
<organism evidence="5 6">
    <name type="scientific">Parafrankia colletiae</name>
    <dbReference type="NCBI Taxonomy" id="573497"/>
    <lineage>
        <taxon>Bacteria</taxon>
        <taxon>Bacillati</taxon>
        <taxon>Actinomycetota</taxon>
        <taxon>Actinomycetes</taxon>
        <taxon>Frankiales</taxon>
        <taxon>Frankiaceae</taxon>
        <taxon>Parafrankia</taxon>
    </lineage>
</organism>
<proteinExistence type="predicted"/>
<keyword evidence="6" id="KW-1185">Reference proteome</keyword>
<dbReference type="InterPro" id="IPR006140">
    <property type="entry name" value="D-isomer_DH_NAD-bd"/>
</dbReference>
<comment type="caution">
    <text evidence="5">The sequence shown here is derived from an EMBL/GenBank/DDBJ whole genome shotgun (WGS) entry which is preliminary data.</text>
</comment>
<evidence type="ECO:0000256" key="3">
    <source>
        <dbReference type="SAM" id="MobiDB-lite"/>
    </source>
</evidence>
<name>A0A1S1QY73_9ACTN</name>
<dbReference type="Gene3D" id="3.40.50.720">
    <property type="entry name" value="NAD(P)-binding Rossmann-like Domain"/>
    <property type="match status" value="2"/>
</dbReference>
<evidence type="ECO:0000313" key="5">
    <source>
        <dbReference type="EMBL" id="OHV38012.1"/>
    </source>
</evidence>
<evidence type="ECO:0000256" key="1">
    <source>
        <dbReference type="ARBA" id="ARBA00023002"/>
    </source>
</evidence>
<dbReference type="EMBL" id="MBLM01000110">
    <property type="protein sequence ID" value="OHV38012.1"/>
    <property type="molecule type" value="Genomic_DNA"/>
</dbReference>
<reference evidence="6" key="1">
    <citation type="submission" date="2016-07" db="EMBL/GenBank/DDBJ databases">
        <title>Sequence Frankia sp. strain CcI1.17.</title>
        <authorList>
            <person name="Ghodhbane-Gtari F."/>
            <person name="Swanson E."/>
            <person name="Gueddou A."/>
            <person name="Morris K."/>
            <person name="Hezbri K."/>
            <person name="Ktari A."/>
            <person name="Nouioui I."/>
            <person name="Abebe-Akele F."/>
            <person name="Simpson S."/>
            <person name="Thomas K."/>
            <person name="Gtari M."/>
            <person name="Tisa L.S."/>
            <person name="Hurst S."/>
        </authorList>
    </citation>
    <scope>NUCLEOTIDE SEQUENCE [LARGE SCALE GENOMIC DNA]</scope>
    <source>
        <strain evidence="6">Cc1.17</strain>
    </source>
</reference>
<accession>A0A1S1QY73</accession>
<keyword evidence="2" id="KW-0520">NAD</keyword>
<sequence>MTIVSPTPPPATSTDVRPGAPTAPAAAPLGPAVVAVVIPGQFVGQLRALVGAETQVVDVLGGDPLPPVESGAGPVMTLVMPWSLKGSPPAALAALAAVERAQWVHFVSAGVDGFPLDRLAGRTVTCGRGANSAAIAELTVGLLLAAEKRMPDIWEAETNEPFFTAPLGSLVGRTVGLLGFGSIARELAPRLHGFGTRQLALRRSGRPADVPGVTVVRTLPELLGETDHLVVAAPLTPETDRLLDDAAFAVARPGLHLVNVARGRIVDTDALVRALAAGTVTRASLDVTDPEPLPADHPLRRDPRVRIMPHLSWSAPGGLNAGLTVFVDNLRRWRAGEPLHGAVDLTAGY</sequence>
<feature type="region of interest" description="Disordered" evidence="3">
    <location>
        <begin position="1"/>
        <end position="23"/>
    </location>
</feature>
<dbReference type="Pfam" id="PF02826">
    <property type="entry name" value="2-Hacid_dh_C"/>
    <property type="match status" value="1"/>
</dbReference>
<feature type="compositionally biased region" description="Pro residues" evidence="3">
    <location>
        <begin position="1"/>
        <end position="11"/>
    </location>
</feature>
<dbReference type="PANTHER" id="PTHR43333:SF1">
    <property type="entry name" value="D-ISOMER SPECIFIC 2-HYDROXYACID DEHYDROGENASE NAD-BINDING DOMAIN-CONTAINING PROTEIN"/>
    <property type="match status" value="1"/>
</dbReference>
<evidence type="ECO:0000259" key="4">
    <source>
        <dbReference type="Pfam" id="PF02826"/>
    </source>
</evidence>
<dbReference type="AlphaFoldDB" id="A0A1S1QY73"/>
<dbReference type="SUPFAM" id="SSF51735">
    <property type="entry name" value="NAD(P)-binding Rossmann-fold domains"/>
    <property type="match status" value="1"/>
</dbReference>
<keyword evidence="1" id="KW-0560">Oxidoreductase</keyword>
<dbReference type="OrthoDB" id="4324715at2"/>
<evidence type="ECO:0000313" key="6">
    <source>
        <dbReference type="Proteomes" id="UP000179627"/>
    </source>
</evidence>
<evidence type="ECO:0000256" key="2">
    <source>
        <dbReference type="ARBA" id="ARBA00023027"/>
    </source>
</evidence>
<feature type="domain" description="D-isomer specific 2-hydroxyacid dehydrogenase NAD-binding" evidence="4">
    <location>
        <begin position="141"/>
        <end position="312"/>
    </location>
</feature>
<dbReference type="GO" id="GO:0016491">
    <property type="term" value="F:oxidoreductase activity"/>
    <property type="evidence" value="ECO:0007669"/>
    <property type="project" value="UniProtKB-KW"/>
</dbReference>
<dbReference type="RefSeq" id="WP_071084284.1">
    <property type="nucleotide sequence ID" value="NZ_MBLM01000110.1"/>
</dbReference>
<dbReference type="GO" id="GO:0051287">
    <property type="term" value="F:NAD binding"/>
    <property type="evidence" value="ECO:0007669"/>
    <property type="project" value="InterPro"/>
</dbReference>
<dbReference type="InterPro" id="IPR036291">
    <property type="entry name" value="NAD(P)-bd_dom_sf"/>
</dbReference>
<protein>
    <submittedName>
        <fullName evidence="5">Hydroxyacid dehydrogenase</fullName>
    </submittedName>
</protein>
<dbReference type="PANTHER" id="PTHR43333">
    <property type="entry name" value="2-HACID_DH_C DOMAIN-CONTAINING PROTEIN"/>
    <property type="match status" value="1"/>
</dbReference>
<dbReference type="Proteomes" id="UP000179627">
    <property type="component" value="Unassembled WGS sequence"/>
</dbReference>